<proteinExistence type="predicted"/>
<keyword evidence="1" id="KW-1133">Transmembrane helix</keyword>
<feature type="transmembrane region" description="Helical" evidence="1">
    <location>
        <begin position="5"/>
        <end position="22"/>
    </location>
</feature>
<evidence type="ECO:0000256" key="1">
    <source>
        <dbReference type="SAM" id="Phobius"/>
    </source>
</evidence>
<gene>
    <name evidence="2" type="ORF">HELGO_WM19232</name>
</gene>
<feature type="transmembrane region" description="Helical" evidence="1">
    <location>
        <begin position="28"/>
        <end position="45"/>
    </location>
</feature>
<evidence type="ECO:0000313" key="2">
    <source>
        <dbReference type="EMBL" id="CAA6820285.1"/>
    </source>
</evidence>
<keyword evidence="1" id="KW-0812">Transmembrane</keyword>
<reference evidence="2" key="1">
    <citation type="submission" date="2020-01" db="EMBL/GenBank/DDBJ databases">
        <authorList>
            <person name="Meier V. D."/>
            <person name="Meier V D."/>
        </authorList>
    </citation>
    <scope>NUCLEOTIDE SEQUENCE</scope>
    <source>
        <strain evidence="2">HLG_WM_MAG_02</strain>
    </source>
</reference>
<dbReference type="EMBL" id="CACVAZ010000132">
    <property type="protein sequence ID" value="CAA6820285.1"/>
    <property type="molecule type" value="Genomic_DNA"/>
</dbReference>
<accession>A0A6S6TM28</accession>
<organism evidence="2">
    <name type="scientific">uncultured Sulfurovum sp</name>
    <dbReference type="NCBI Taxonomy" id="269237"/>
    <lineage>
        <taxon>Bacteria</taxon>
        <taxon>Pseudomonadati</taxon>
        <taxon>Campylobacterota</taxon>
        <taxon>Epsilonproteobacteria</taxon>
        <taxon>Campylobacterales</taxon>
        <taxon>Sulfurovaceae</taxon>
        <taxon>Sulfurovum</taxon>
        <taxon>environmental samples</taxon>
    </lineage>
</organism>
<name>A0A6S6TM28_9BACT</name>
<keyword evidence="1" id="KW-0472">Membrane</keyword>
<dbReference type="AlphaFoldDB" id="A0A6S6TM28"/>
<sequence>MRNKLFFIFFIIALGAITSYLLSESLLIYLLTLLIAGIILFFTKINNKNRKENLNIIRDENKLYFYLSDDLLFSVDLLRNKSITETLRHAIDKEMITIHNITRKICFINFKDDALLKELNASLSIQK</sequence>
<protein>
    <recommendedName>
        <fullName evidence="3">GGDEF domain-containing protein</fullName>
    </recommendedName>
</protein>
<evidence type="ECO:0008006" key="3">
    <source>
        <dbReference type="Google" id="ProtNLM"/>
    </source>
</evidence>